<dbReference type="EMBL" id="JAVDWR010000029">
    <property type="protein sequence ID" value="MDR7123044.1"/>
    <property type="molecule type" value="Genomic_DNA"/>
</dbReference>
<evidence type="ECO:0000313" key="3">
    <source>
        <dbReference type="Proteomes" id="UP001257909"/>
    </source>
</evidence>
<proteinExistence type="predicted"/>
<keyword evidence="3" id="KW-1185">Reference proteome</keyword>
<dbReference type="Proteomes" id="UP001257909">
    <property type="component" value="Unassembled WGS sequence"/>
</dbReference>
<sequence>MILVRVVQYLWFRMIRLSWRSWLKLIPLMFISLVLISIFATPIPDQQYHFPDENTANSNFHVVEFNDEGQPHDLKQQQALFDRIKKPDSATAELVIFVHGWHQSAAPTDSNFVAFQLYIKELQDVAPQRNLIGLYLGWRGDKYDPLWLDESDKAEGWLEPLDFPTIFQRKRVSRLVGEQGVSQLLDKLDVVVEQGQLKRYIFIGHSLGGSVALHASKDRVKKAIDLGKDNPNLYLLLNPAVTAKEYKPLDSLLSVDRQKPSMVVLQSKGDFAVKEAFNFIKDGEQAVGNSWAITHDIDKCPRGNCKIPLQLHSSLAQHDAIPGCMMQLNRSGWRIRARVQARRTIQSCDDANMQAVWVLAVSNDIIFGHNDILTPNHAGALAEILSLIDYHRNQIPEAI</sequence>
<gene>
    <name evidence="2" type="ORF">J2W69_004027</name>
</gene>
<reference evidence="2 3" key="1">
    <citation type="submission" date="2023-07" db="EMBL/GenBank/DDBJ databases">
        <title>Sorghum-associated microbial communities from plants grown in Nebraska, USA.</title>
        <authorList>
            <person name="Schachtman D."/>
        </authorList>
    </citation>
    <scope>NUCLEOTIDE SEQUENCE [LARGE SCALE GENOMIC DNA]</scope>
    <source>
        <strain evidence="2 3">4138</strain>
    </source>
</reference>
<dbReference type="InterPro" id="IPR029058">
    <property type="entry name" value="AB_hydrolase_fold"/>
</dbReference>
<organism evidence="2 3">
    <name type="scientific">Rheinheimera soli</name>
    <dbReference type="NCBI Taxonomy" id="443616"/>
    <lineage>
        <taxon>Bacteria</taxon>
        <taxon>Pseudomonadati</taxon>
        <taxon>Pseudomonadota</taxon>
        <taxon>Gammaproteobacteria</taxon>
        <taxon>Chromatiales</taxon>
        <taxon>Chromatiaceae</taxon>
        <taxon>Rheinheimera</taxon>
    </lineage>
</organism>
<dbReference type="RefSeq" id="WP_310281842.1">
    <property type="nucleotide sequence ID" value="NZ_JAVDWR010000029.1"/>
</dbReference>
<dbReference type="Gene3D" id="3.40.50.1820">
    <property type="entry name" value="alpha/beta hydrolase"/>
    <property type="match status" value="1"/>
</dbReference>
<evidence type="ECO:0000313" key="2">
    <source>
        <dbReference type="EMBL" id="MDR7123044.1"/>
    </source>
</evidence>
<keyword evidence="1" id="KW-1133">Transmembrane helix</keyword>
<comment type="caution">
    <text evidence="2">The sequence shown here is derived from an EMBL/GenBank/DDBJ whole genome shotgun (WGS) entry which is preliminary data.</text>
</comment>
<keyword evidence="1" id="KW-0812">Transmembrane</keyword>
<keyword evidence="1" id="KW-0472">Membrane</keyword>
<protein>
    <submittedName>
        <fullName evidence="2">Pimeloyl-ACP methyl ester carboxylesterase</fullName>
    </submittedName>
</protein>
<dbReference type="SUPFAM" id="SSF53474">
    <property type="entry name" value="alpha/beta-Hydrolases"/>
    <property type="match status" value="1"/>
</dbReference>
<name>A0ABU1W501_9GAMM</name>
<evidence type="ECO:0000256" key="1">
    <source>
        <dbReference type="SAM" id="Phobius"/>
    </source>
</evidence>
<accession>A0ABU1W501</accession>
<feature type="transmembrane region" description="Helical" evidence="1">
    <location>
        <begin position="21"/>
        <end position="40"/>
    </location>
</feature>